<gene>
    <name evidence="9" type="ORF">Rai3103_04915</name>
</gene>
<organism evidence="9 10">
    <name type="scientific">Raineyella fluvialis</name>
    <dbReference type="NCBI Taxonomy" id="2662261"/>
    <lineage>
        <taxon>Bacteria</taxon>
        <taxon>Bacillati</taxon>
        <taxon>Actinomycetota</taxon>
        <taxon>Actinomycetes</taxon>
        <taxon>Propionibacteriales</taxon>
        <taxon>Propionibacteriaceae</taxon>
        <taxon>Raineyella</taxon>
    </lineage>
</organism>
<keyword evidence="2 7" id="KW-0645">Protease</keyword>
<dbReference type="Pfam" id="PF01432">
    <property type="entry name" value="Peptidase_M3"/>
    <property type="match status" value="1"/>
</dbReference>
<keyword evidence="5 7" id="KW-0862">Zinc</keyword>
<dbReference type="PANTHER" id="PTHR11804">
    <property type="entry name" value="PROTEASE M3 THIMET OLIGOPEPTIDASE-RELATED"/>
    <property type="match status" value="1"/>
</dbReference>
<comment type="cofactor">
    <cofactor evidence="7">
        <name>Zn(2+)</name>
        <dbReference type="ChEBI" id="CHEBI:29105"/>
    </cofactor>
    <text evidence="7">Binds 1 zinc ion.</text>
</comment>
<evidence type="ECO:0000256" key="1">
    <source>
        <dbReference type="ARBA" id="ARBA00006040"/>
    </source>
</evidence>
<dbReference type="InterPro" id="IPR045090">
    <property type="entry name" value="Pept_M3A_M3B"/>
</dbReference>
<keyword evidence="3 7" id="KW-0479">Metal-binding</keyword>
<evidence type="ECO:0000256" key="3">
    <source>
        <dbReference type="ARBA" id="ARBA00022723"/>
    </source>
</evidence>
<evidence type="ECO:0000313" key="10">
    <source>
        <dbReference type="Proteomes" id="UP000386847"/>
    </source>
</evidence>
<evidence type="ECO:0000256" key="2">
    <source>
        <dbReference type="ARBA" id="ARBA00022670"/>
    </source>
</evidence>
<dbReference type="GO" id="GO:0006518">
    <property type="term" value="P:peptide metabolic process"/>
    <property type="evidence" value="ECO:0007669"/>
    <property type="project" value="TreeGrafter"/>
</dbReference>
<dbReference type="PANTHER" id="PTHR11804:SF84">
    <property type="entry name" value="SACCHAROLYSIN"/>
    <property type="match status" value="1"/>
</dbReference>
<name>A0A5Q2FCG0_9ACTN</name>
<evidence type="ECO:0000256" key="6">
    <source>
        <dbReference type="ARBA" id="ARBA00023049"/>
    </source>
</evidence>
<dbReference type="GO" id="GO:0004222">
    <property type="term" value="F:metalloendopeptidase activity"/>
    <property type="evidence" value="ECO:0007669"/>
    <property type="project" value="InterPro"/>
</dbReference>
<dbReference type="SUPFAM" id="SSF55486">
    <property type="entry name" value="Metalloproteases ('zincins'), catalytic domain"/>
    <property type="match status" value="1"/>
</dbReference>
<accession>A0A5Q2FCG0</accession>
<dbReference type="Proteomes" id="UP000386847">
    <property type="component" value="Chromosome"/>
</dbReference>
<dbReference type="GO" id="GO:0046872">
    <property type="term" value="F:metal ion binding"/>
    <property type="evidence" value="ECO:0007669"/>
    <property type="project" value="UniProtKB-UniRule"/>
</dbReference>
<dbReference type="KEGG" id="rain:Rai3103_04915"/>
<dbReference type="InterPro" id="IPR001567">
    <property type="entry name" value="Pept_M3A_M3B_dom"/>
</dbReference>
<evidence type="ECO:0000256" key="5">
    <source>
        <dbReference type="ARBA" id="ARBA00022833"/>
    </source>
</evidence>
<dbReference type="InterPro" id="IPR024079">
    <property type="entry name" value="MetalloPept_cat_dom_sf"/>
</dbReference>
<dbReference type="AlphaFoldDB" id="A0A5Q2FCG0"/>
<reference evidence="9 10" key="1">
    <citation type="submission" date="2019-10" db="EMBL/GenBank/DDBJ databases">
        <title>Genomic analysis of Raineyella sp. CBA3103.</title>
        <authorList>
            <person name="Roh S.W."/>
        </authorList>
    </citation>
    <scope>NUCLEOTIDE SEQUENCE [LARGE SCALE GENOMIC DNA]</scope>
    <source>
        <strain evidence="9 10">CBA3103</strain>
    </source>
</reference>
<dbReference type="Gene3D" id="1.10.1370.10">
    <property type="entry name" value="Neurolysin, domain 3"/>
    <property type="match status" value="1"/>
</dbReference>
<dbReference type="Gene3D" id="3.40.390.10">
    <property type="entry name" value="Collagenase (Catalytic Domain)"/>
    <property type="match status" value="1"/>
</dbReference>
<evidence type="ECO:0000313" key="9">
    <source>
        <dbReference type="EMBL" id="QGF23114.1"/>
    </source>
</evidence>
<dbReference type="EMBL" id="CP045725">
    <property type="protein sequence ID" value="QGF23114.1"/>
    <property type="molecule type" value="Genomic_DNA"/>
</dbReference>
<dbReference type="CDD" id="cd06455">
    <property type="entry name" value="M3A_TOP"/>
    <property type="match status" value="1"/>
</dbReference>
<sequence>MTCPAPLQLPAPERAADWLEERRTTLLAEVERRVADLRVAPTGDPQATLRRWNDIALALSDLSAIGSVYAQVHPDEEVRTLGDRIVQEASKVSTELSLDPALYAVFAELDPDALDPIADRLLARVLRDFRRAGVDRDEATRGRLRELEARQVDLGQQMSRTIRADVRCIRIAPDRLAGLPDDWIAAHPVGDDGLVAVSTDYPDAVPFFTFAEDAAARRELRVEFLNRGWPQNDAVLRELFAVRREVADLLGYDDWPDYASEVMMIGTGDAIPAFVDRIAALALEPGLRDRAVLLERLRQDRPGATAIDAADSAYYAELVRREQYQVDAQDVRRYFDFAKVRSGLLEVTGRLFGLTYVPVDPGQARVWHEDVATYDVLRTPDDGAGSGAGERIGRIHLDLHPREGKYKHAAQFTLAEGVRDRRLPEGVLVCNFPRGLMQHDDVVTLFHEFGHLVHHVLGGRSEWVRFSGVATEWDFVEAPSQLLEEWAWDPMVLASFATDEAGVPIPADLVERMRRAEDFGKGYHARTQMFYAALAYDLHAHDHADLTARVRELQERYSLFPYIADTHFHCNFGHLDGYSSGYYTYAWSQVIAKDLFSAFDPDDLFAPAVAARYRDTILARGGEKDAAELVEDFLGRPSTFDAYAAWLAR</sequence>
<evidence type="ECO:0000256" key="4">
    <source>
        <dbReference type="ARBA" id="ARBA00022801"/>
    </source>
</evidence>
<protein>
    <submittedName>
        <fullName evidence="9">Peptidase M3</fullName>
    </submittedName>
</protein>
<comment type="similarity">
    <text evidence="1 7">Belongs to the peptidase M3 family.</text>
</comment>
<keyword evidence="6 7" id="KW-0482">Metalloprotease</keyword>
<dbReference type="GO" id="GO:0006508">
    <property type="term" value="P:proteolysis"/>
    <property type="evidence" value="ECO:0007669"/>
    <property type="project" value="UniProtKB-KW"/>
</dbReference>
<dbReference type="InterPro" id="IPR024077">
    <property type="entry name" value="Neurolysin/TOP_dom2"/>
</dbReference>
<evidence type="ECO:0000259" key="8">
    <source>
        <dbReference type="Pfam" id="PF01432"/>
    </source>
</evidence>
<keyword evidence="10" id="KW-1185">Reference proteome</keyword>
<keyword evidence="4 7" id="KW-0378">Hydrolase</keyword>
<dbReference type="RefSeq" id="WP_153571641.1">
    <property type="nucleotide sequence ID" value="NZ_CP045725.1"/>
</dbReference>
<feature type="domain" description="Peptidase M3A/M3B catalytic" evidence="8">
    <location>
        <begin position="211"/>
        <end position="643"/>
    </location>
</feature>
<proteinExistence type="inferred from homology"/>
<evidence type="ECO:0000256" key="7">
    <source>
        <dbReference type="RuleBase" id="RU003435"/>
    </source>
</evidence>